<name>A0A0D8XHT1_DICVI</name>
<dbReference type="PANTHER" id="PTHR43778:SF2">
    <property type="entry name" value="PYRUVATE CARBOXYLASE, MITOCHONDRIAL"/>
    <property type="match status" value="1"/>
</dbReference>
<dbReference type="InterPro" id="IPR055268">
    <property type="entry name" value="PCB-like"/>
</dbReference>
<evidence type="ECO:0000256" key="1">
    <source>
        <dbReference type="ARBA" id="ARBA00022598"/>
    </source>
</evidence>
<keyword evidence="2" id="KW-0547">Nucleotide-binding</keyword>
<dbReference type="GO" id="GO:0006094">
    <property type="term" value="P:gluconeogenesis"/>
    <property type="evidence" value="ECO:0007669"/>
    <property type="project" value="TreeGrafter"/>
</dbReference>
<gene>
    <name evidence="5" type="ORF">DICVIV_09772</name>
</gene>
<dbReference type="EMBL" id="KN716491">
    <property type="protein sequence ID" value="KJH44200.1"/>
    <property type="molecule type" value="Genomic_DNA"/>
</dbReference>
<accession>A0A0D8XHT1</accession>
<reference evidence="5 6" key="1">
    <citation type="submission" date="2013-11" db="EMBL/GenBank/DDBJ databases">
        <title>Draft genome of the bovine lungworm Dictyocaulus viviparus.</title>
        <authorList>
            <person name="Mitreva M."/>
        </authorList>
    </citation>
    <scope>NUCLEOTIDE SEQUENCE [LARGE SCALE GENOMIC DNA]</scope>
    <source>
        <strain evidence="5 6">HannoverDv2000</strain>
    </source>
</reference>
<evidence type="ECO:0000256" key="2">
    <source>
        <dbReference type="ARBA" id="ARBA00022741"/>
    </source>
</evidence>
<evidence type="ECO:0000256" key="3">
    <source>
        <dbReference type="ARBA" id="ARBA00022840"/>
    </source>
</evidence>
<dbReference type="GO" id="GO:0004736">
    <property type="term" value="F:pyruvate carboxylase activity"/>
    <property type="evidence" value="ECO:0007669"/>
    <property type="project" value="TreeGrafter"/>
</dbReference>
<dbReference type="AlphaFoldDB" id="A0A0D8XHT1"/>
<dbReference type="Gene3D" id="3.40.50.20">
    <property type="match status" value="1"/>
</dbReference>
<dbReference type="PROSITE" id="PS50979">
    <property type="entry name" value="BC"/>
    <property type="match status" value="1"/>
</dbReference>
<dbReference type="OrthoDB" id="196847at2759"/>
<dbReference type="STRING" id="29172.A0A0D8XHT1"/>
<dbReference type="SUPFAM" id="SSF52440">
    <property type="entry name" value="PreATP-grasp domain"/>
    <property type="match status" value="1"/>
</dbReference>
<dbReference type="InterPro" id="IPR005481">
    <property type="entry name" value="BC-like_N"/>
</dbReference>
<dbReference type="GO" id="GO:0005737">
    <property type="term" value="C:cytoplasm"/>
    <property type="evidence" value="ECO:0007669"/>
    <property type="project" value="TreeGrafter"/>
</dbReference>
<evidence type="ECO:0000313" key="5">
    <source>
        <dbReference type="EMBL" id="KJH44200.1"/>
    </source>
</evidence>
<feature type="domain" description="Biotin carboxylation" evidence="4">
    <location>
        <begin position="1"/>
        <end position="94"/>
    </location>
</feature>
<protein>
    <submittedName>
        <fullName evidence="5">Carbamoyl-phosphate synthase L chain protein</fullName>
    </submittedName>
</protein>
<proteinExistence type="predicted"/>
<sequence length="94" mass="10323">MDKHSLHRLKADEAYLVGKGLPPVAAYLAIDQIIDIALEHNVDAIHPGYGFLSERSDFAQACNQAGITFIGPSPDVMARMGDKVFFKYIAKNSM</sequence>
<evidence type="ECO:0000259" key="4">
    <source>
        <dbReference type="PROSITE" id="PS50979"/>
    </source>
</evidence>
<reference evidence="6" key="2">
    <citation type="journal article" date="2016" name="Sci. Rep.">
        <title>Dictyocaulus viviparus genome, variome and transcriptome elucidate lungworm biology and support future intervention.</title>
        <authorList>
            <person name="McNulty S.N."/>
            <person name="Strube C."/>
            <person name="Rosa B.A."/>
            <person name="Martin J.C."/>
            <person name="Tyagi R."/>
            <person name="Choi Y.J."/>
            <person name="Wang Q."/>
            <person name="Hallsworth Pepin K."/>
            <person name="Zhang X."/>
            <person name="Ozersky P."/>
            <person name="Wilson R.K."/>
            <person name="Sternberg P.W."/>
            <person name="Gasser R.B."/>
            <person name="Mitreva M."/>
        </authorList>
    </citation>
    <scope>NUCLEOTIDE SEQUENCE [LARGE SCALE GENOMIC DNA]</scope>
    <source>
        <strain evidence="6">HannoverDv2000</strain>
    </source>
</reference>
<dbReference type="Pfam" id="PF00289">
    <property type="entry name" value="Biotin_carb_N"/>
    <property type="match status" value="1"/>
</dbReference>
<dbReference type="GO" id="GO:0005524">
    <property type="term" value="F:ATP binding"/>
    <property type="evidence" value="ECO:0007669"/>
    <property type="project" value="UniProtKB-KW"/>
</dbReference>
<keyword evidence="1" id="KW-0436">Ligase</keyword>
<keyword evidence="3" id="KW-0067">ATP-binding</keyword>
<dbReference type="Proteomes" id="UP000053766">
    <property type="component" value="Unassembled WGS sequence"/>
</dbReference>
<evidence type="ECO:0000313" key="6">
    <source>
        <dbReference type="Proteomes" id="UP000053766"/>
    </source>
</evidence>
<dbReference type="PANTHER" id="PTHR43778">
    <property type="entry name" value="PYRUVATE CARBOXYLASE"/>
    <property type="match status" value="1"/>
</dbReference>
<keyword evidence="6" id="KW-1185">Reference proteome</keyword>
<dbReference type="InterPro" id="IPR016185">
    <property type="entry name" value="PreATP-grasp_dom_sf"/>
</dbReference>
<organism evidence="5 6">
    <name type="scientific">Dictyocaulus viviparus</name>
    <name type="common">Bovine lungworm</name>
    <dbReference type="NCBI Taxonomy" id="29172"/>
    <lineage>
        <taxon>Eukaryota</taxon>
        <taxon>Metazoa</taxon>
        <taxon>Ecdysozoa</taxon>
        <taxon>Nematoda</taxon>
        <taxon>Chromadorea</taxon>
        <taxon>Rhabditida</taxon>
        <taxon>Rhabditina</taxon>
        <taxon>Rhabditomorpha</taxon>
        <taxon>Strongyloidea</taxon>
        <taxon>Metastrongylidae</taxon>
        <taxon>Dictyocaulus</taxon>
    </lineage>
</organism>
<dbReference type="InterPro" id="IPR011764">
    <property type="entry name" value="Biotin_carboxylation_dom"/>
</dbReference>